<gene>
    <name evidence="2" type="ORF">SNEC2469_LOCUS19560</name>
</gene>
<dbReference type="PANTHER" id="PTHR43283:SF3">
    <property type="entry name" value="BETA-LACTAMASE FAMILY PROTEIN (AFU_ORTHOLOGUE AFUA_5G07500)"/>
    <property type="match status" value="1"/>
</dbReference>
<keyword evidence="3" id="KW-1185">Reference proteome</keyword>
<accession>A0A812WL34</accession>
<dbReference type="Pfam" id="PF00144">
    <property type="entry name" value="Beta-lactamase"/>
    <property type="match status" value="1"/>
</dbReference>
<reference evidence="2" key="1">
    <citation type="submission" date="2021-02" db="EMBL/GenBank/DDBJ databases">
        <authorList>
            <person name="Dougan E. K."/>
            <person name="Rhodes N."/>
            <person name="Thang M."/>
            <person name="Chan C."/>
        </authorList>
    </citation>
    <scope>NUCLEOTIDE SEQUENCE</scope>
</reference>
<comment type="caution">
    <text evidence="2">The sequence shown here is derived from an EMBL/GenBank/DDBJ whole genome shotgun (WGS) entry which is preliminary data.</text>
</comment>
<organism evidence="2 3">
    <name type="scientific">Symbiodinium necroappetens</name>
    <dbReference type="NCBI Taxonomy" id="1628268"/>
    <lineage>
        <taxon>Eukaryota</taxon>
        <taxon>Sar</taxon>
        <taxon>Alveolata</taxon>
        <taxon>Dinophyceae</taxon>
        <taxon>Suessiales</taxon>
        <taxon>Symbiodiniaceae</taxon>
        <taxon>Symbiodinium</taxon>
    </lineage>
</organism>
<dbReference type="OrthoDB" id="428260at2759"/>
<evidence type="ECO:0000259" key="1">
    <source>
        <dbReference type="Pfam" id="PF00144"/>
    </source>
</evidence>
<dbReference type="InterPro" id="IPR001466">
    <property type="entry name" value="Beta-lactam-related"/>
</dbReference>
<sequence length="147" mass="15531">MPVAGFPVVPPSAEGLAEEPLAKLKDALGAEVGAGALAGAAHLVLRRGRCVLAHSDGFANVRAKQPFGLRTLCRLHGCTKPLVAAAFLTLVDKGKVKLADPIGKYISFSGEVSGKGRGKRQRLKARKVKVQPTLRHLLTMTAGLQYQ</sequence>
<feature type="non-terminal residue" evidence="2">
    <location>
        <position position="1"/>
    </location>
</feature>
<dbReference type="EMBL" id="CAJNJA010033507">
    <property type="protein sequence ID" value="CAE7680445.1"/>
    <property type="molecule type" value="Genomic_DNA"/>
</dbReference>
<dbReference type="AlphaFoldDB" id="A0A812WL34"/>
<evidence type="ECO:0000313" key="3">
    <source>
        <dbReference type="Proteomes" id="UP000601435"/>
    </source>
</evidence>
<dbReference type="SUPFAM" id="SSF56601">
    <property type="entry name" value="beta-lactamase/transpeptidase-like"/>
    <property type="match status" value="1"/>
</dbReference>
<dbReference type="PANTHER" id="PTHR43283">
    <property type="entry name" value="BETA-LACTAMASE-RELATED"/>
    <property type="match status" value="1"/>
</dbReference>
<dbReference type="InterPro" id="IPR012338">
    <property type="entry name" value="Beta-lactam/transpept-like"/>
</dbReference>
<proteinExistence type="predicted"/>
<dbReference type="Gene3D" id="3.40.710.10">
    <property type="entry name" value="DD-peptidase/beta-lactamase superfamily"/>
    <property type="match status" value="1"/>
</dbReference>
<dbReference type="Proteomes" id="UP000601435">
    <property type="component" value="Unassembled WGS sequence"/>
</dbReference>
<evidence type="ECO:0000313" key="2">
    <source>
        <dbReference type="EMBL" id="CAE7680445.1"/>
    </source>
</evidence>
<name>A0A812WL34_9DINO</name>
<dbReference type="InterPro" id="IPR050789">
    <property type="entry name" value="Diverse_Enzym_Activities"/>
</dbReference>
<feature type="domain" description="Beta-lactamase-related" evidence="1">
    <location>
        <begin position="30"/>
        <end position="146"/>
    </location>
</feature>
<protein>
    <recommendedName>
        <fullName evidence="1">Beta-lactamase-related domain-containing protein</fullName>
    </recommendedName>
</protein>